<dbReference type="Gene3D" id="1.10.357.10">
    <property type="entry name" value="Tetracycline Repressor, domain 2"/>
    <property type="match status" value="1"/>
</dbReference>
<feature type="domain" description="HTH tetR-type" evidence="6">
    <location>
        <begin position="11"/>
        <end position="71"/>
    </location>
</feature>
<dbReference type="GO" id="GO:0003700">
    <property type="term" value="F:DNA-binding transcription factor activity"/>
    <property type="evidence" value="ECO:0007669"/>
    <property type="project" value="TreeGrafter"/>
</dbReference>
<dbReference type="Pfam" id="PF00440">
    <property type="entry name" value="TetR_N"/>
    <property type="match status" value="1"/>
</dbReference>
<dbReference type="InterPro" id="IPR036271">
    <property type="entry name" value="Tet_transcr_reg_TetR-rel_C_sf"/>
</dbReference>
<dbReference type="InterPro" id="IPR009057">
    <property type="entry name" value="Homeodomain-like_sf"/>
</dbReference>
<keyword evidence="3 5" id="KW-0238">DNA-binding</keyword>
<evidence type="ECO:0000256" key="2">
    <source>
        <dbReference type="ARBA" id="ARBA00023015"/>
    </source>
</evidence>
<dbReference type="GO" id="GO:0000976">
    <property type="term" value="F:transcription cis-regulatory region binding"/>
    <property type="evidence" value="ECO:0007669"/>
    <property type="project" value="TreeGrafter"/>
</dbReference>
<protein>
    <submittedName>
        <fullName evidence="7">Transcriptional regulator, TetR family</fullName>
    </submittedName>
</protein>
<dbReference type="OrthoDB" id="5293556at2"/>
<dbReference type="InterPro" id="IPR023772">
    <property type="entry name" value="DNA-bd_HTH_TetR-type_CS"/>
</dbReference>
<evidence type="ECO:0000256" key="3">
    <source>
        <dbReference type="ARBA" id="ARBA00023125"/>
    </source>
</evidence>
<evidence type="ECO:0000313" key="7">
    <source>
        <dbReference type="EMBL" id="SIQ56413.1"/>
    </source>
</evidence>
<dbReference type="EMBL" id="FTMD01000005">
    <property type="protein sequence ID" value="SIQ56413.1"/>
    <property type="molecule type" value="Genomic_DNA"/>
</dbReference>
<dbReference type="PANTHER" id="PTHR30055:SF234">
    <property type="entry name" value="HTH-TYPE TRANSCRIPTIONAL REGULATOR BETI"/>
    <property type="match status" value="1"/>
</dbReference>
<dbReference type="RefSeq" id="WP_076601793.1">
    <property type="nucleotide sequence ID" value="NZ_FTMD01000005.1"/>
</dbReference>
<dbReference type="AlphaFoldDB" id="A0A1N6TSU8"/>
<proteinExistence type="predicted"/>
<sequence>MESPRIRRSSEFRQAEIVQAVLALAAESSPADITTARIAAAMNLTQGAVFRHFPTKEAIWLAVAEWIEENLLGAIEEASLSSSEPLAQLRAMFCAHIGFAAAYPGAPRLIFHELQQPGDSAVKRRIRALLASYRGTLLQVLKCAKDGRAAGRELDVEPAATLFIGAIQGLVMQSMLAGGMRGVEEAAEGVFGVYLSGIVGRRT</sequence>
<evidence type="ECO:0000259" key="6">
    <source>
        <dbReference type="PROSITE" id="PS50977"/>
    </source>
</evidence>
<dbReference type="InterPro" id="IPR050109">
    <property type="entry name" value="HTH-type_TetR-like_transc_reg"/>
</dbReference>
<dbReference type="InterPro" id="IPR001647">
    <property type="entry name" value="HTH_TetR"/>
</dbReference>
<dbReference type="Proteomes" id="UP000186819">
    <property type="component" value="Unassembled WGS sequence"/>
</dbReference>
<dbReference type="SUPFAM" id="SSF48498">
    <property type="entry name" value="Tetracyclin repressor-like, C-terminal domain"/>
    <property type="match status" value="1"/>
</dbReference>
<evidence type="ECO:0000313" key="8">
    <source>
        <dbReference type="Proteomes" id="UP000186819"/>
    </source>
</evidence>
<evidence type="ECO:0000256" key="4">
    <source>
        <dbReference type="ARBA" id="ARBA00023163"/>
    </source>
</evidence>
<name>A0A1N6TSU8_9RHOO</name>
<dbReference type="SUPFAM" id="SSF46689">
    <property type="entry name" value="Homeodomain-like"/>
    <property type="match status" value="1"/>
</dbReference>
<keyword evidence="2" id="KW-0805">Transcription regulation</keyword>
<dbReference type="STRING" id="34027.SAMN05421829_10599"/>
<evidence type="ECO:0000256" key="5">
    <source>
        <dbReference type="PROSITE-ProRule" id="PRU00335"/>
    </source>
</evidence>
<keyword evidence="1" id="KW-0678">Repressor</keyword>
<organism evidence="7 8">
    <name type="scientific">Aromatoleum tolulyticum</name>
    <dbReference type="NCBI Taxonomy" id="34027"/>
    <lineage>
        <taxon>Bacteria</taxon>
        <taxon>Pseudomonadati</taxon>
        <taxon>Pseudomonadota</taxon>
        <taxon>Betaproteobacteria</taxon>
        <taxon>Rhodocyclales</taxon>
        <taxon>Rhodocyclaceae</taxon>
        <taxon>Aromatoleum</taxon>
    </lineage>
</organism>
<keyword evidence="4" id="KW-0804">Transcription</keyword>
<keyword evidence="8" id="KW-1185">Reference proteome</keyword>
<dbReference type="PROSITE" id="PS01081">
    <property type="entry name" value="HTH_TETR_1"/>
    <property type="match status" value="1"/>
</dbReference>
<dbReference type="PANTHER" id="PTHR30055">
    <property type="entry name" value="HTH-TYPE TRANSCRIPTIONAL REGULATOR RUTR"/>
    <property type="match status" value="1"/>
</dbReference>
<reference evidence="8" key="1">
    <citation type="submission" date="2017-01" db="EMBL/GenBank/DDBJ databases">
        <authorList>
            <person name="Varghese N."/>
            <person name="Submissions S."/>
        </authorList>
    </citation>
    <scope>NUCLEOTIDE SEQUENCE [LARGE SCALE GENOMIC DNA]</scope>
    <source>
        <strain evidence="8">ATCC 51758</strain>
    </source>
</reference>
<evidence type="ECO:0000256" key="1">
    <source>
        <dbReference type="ARBA" id="ARBA00022491"/>
    </source>
</evidence>
<gene>
    <name evidence="7" type="ORF">SAMN05421829_10599</name>
</gene>
<dbReference type="PROSITE" id="PS50977">
    <property type="entry name" value="HTH_TETR_2"/>
    <property type="match status" value="1"/>
</dbReference>
<accession>A0A1N6TSU8</accession>
<feature type="DNA-binding region" description="H-T-H motif" evidence="5">
    <location>
        <begin position="34"/>
        <end position="53"/>
    </location>
</feature>